<evidence type="ECO:0000256" key="1">
    <source>
        <dbReference type="SAM" id="MobiDB-lite"/>
    </source>
</evidence>
<accession>A0ABD2L4Y3</accession>
<comment type="caution">
    <text evidence="2">The sequence shown here is derived from an EMBL/GenBank/DDBJ whole genome shotgun (WGS) entry which is preliminary data.</text>
</comment>
<name>A0ABD2L4Y3_9BILA</name>
<feature type="region of interest" description="Disordered" evidence="1">
    <location>
        <begin position="1"/>
        <end position="25"/>
    </location>
</feature>
<feature type="region of interest" description="Disordered" evidence="1">
    <location>
        <begin position="42"/>
        <end position="61"/>
    </location>
</feature>
<protein>
    <submittedName>
        <fullName evidence="2">Uncharacterized protein</fullName>
    </submittedName>
</protein>
<evidence type="ECO:0000313" key="2">
    <source>
        <dbReference type="EMBL" id="KAL3110288.1"/>
    </source>
</evidence>
<reference evidence="2 3" key="1">
    <citation type="submission" date="2024-10" db="EMBL/GenBank/DDBJ databases">
        <authorList>
            <person name="Kim D."/>
        </authorList>
    </citation>
    <scope>NUCLEOTIDE SEQUENCE [LARGE SCALE GENOMIC DNA]</scope>
    <source>
        <strain evidence="2">BH-2024</strain>
    </source>
</reference>
<dbReference type="Proteomes" id="UP001620626">
    <property type="component" value="Unassembled WGS sequence"/>
</dbReference>
<sequence length="121" mass="13135">MNGNEGKMTPSLIRSHPSSLDPLPHLPKIHFAAIDKQIQLVDYTDDESESSSTAPPKQRSKCVWGLSGDPFSIGAMLNATGPLDETFTAIGDEQQQHNTTRPKRQAAIQAGHALTMLSAKR</sequence>
<organism evidence="2 3">
    <name type="scientific">Heterodera trifolii</name>
    <dbReference type="NCBI Taxonomy" id="157864"/>
    <lineage>
        <taxon>Eukaryota</taxon>
        <taxon>Metazoa</taxon>
        <taxon>Ecdysozoa</taxon>
        <taxon>Nematoda</taxon>
        <taxon>Chromadorea</taxon>
        <taxon>Rhabditida</taxon>
        <taxon>Tylenchina</taxon>
        <taxon>Tylenchomorpha</taxon>
        <taxon>Tylenchoidea</taxon>
        <taxon>Heteroderidae</taxon>
        <taxon>Heteroderinae</taxon>
        <taxon>Heterodera</taxon>
    </lineage>
</organism>
<dbReference type="AlphaFoldDB" id="A0ABD2L4Y3"/>
<gene>
    <name evidence="2" type="ORF">niasHT_012706</name>
</gene>
<proteinExistence type="predicted"/>
<dbReference type="EMBL" id="JBICBT010000547">
    <property type="protein sequence ID" value="KAL3110288.1"/>
    <property type="molecule type" value="Genomic_DNA"/>
</dbReference>
<keyword evidence="3" id="KW-1185">Reference proteome</keyword>
<evidence type="ECO:0000313" key="3">
    <source>
        <dbReference type="Proteomes" id="UP001620626"/>
    </source>
</evidence>